<dbReference type="Gene3D" id="2.60.120.200">
    <property type="match status" value="1"/>
</dbReference>
<keyword evidence="2" id="KW-1185">Reference proteome</keyword>
<evidence type="ECO:0000313" key="1">
    <source>
        <dbReference type="EMBL" id="AKV01096.1"/>
    </source>
</evidence>
<accession>A0A0K1Q5J1</accession>
<protein>
    <submittedName>
        <fullName evidence="1">Uncharacterized protein</fullName>
    </submittedName>
</protein>
<dbReference type="InterPro" id="IPR017946">
    <property type="entry name" value="PLC-like_Pdiesterase_TIM-brl"/>
</dbReference>
<gene>
    <name evidence="1" type="ORF">AKJ09_07759</name>
</gene>
<reference evidence="1 2" key="1">
    <citation type="submission" date="2015-08" db="EMBL/GenBank/DDBJ databases">
        <authorList>
            <person name="Babu N.S."/>
            <person name="Beckwith C.J."/>
            <person name="Beseler K.G."/>
            <person name="Brison A."/>
            <person name="Carone J.V."/>
            <person name="Caskin T.P."/>
            <person name="Diamond M."/>
            <person name="Durham M.E."/>
            <person name="Foxe J.M."/>
            <person name="Go M."/>
            <person name="Henderson B.A."/>
            <person name="Jones I.B."/>
            <person name="McGettigan J.A."/>
            <person name="Micheletti S.J."/>
            <person name="Nasrallah M.E."/>
            <person name="Ortiz D."/>
            <person name="Piller C.R."/>
            <person name="Privatt S.R."/>
            <person name="Schneider S.L."/>
            <person name="Sharp S."/>
            <person name="Smith T.C."/>
            <person name="Stanton J.D."/>
            <person name="Ullery H.E."/>
            <person name="Wilson R.J."/>
            <person name="Serrano M.G."/>
            <person name="Buck G."/>
            <person name="Lee V."/>
            <person name="Wang Y."/>
            <person name="Carvalho R."/>
            <person name="Voegtly L."/>
            <person name="Shi R."/>
            <person name="Duckworth R."/>
            <person name="Johnson A."/>
            <person name="Loviza R."/>
            <person name="Walstead R."/>
            <person name="Shah Z."/>
            <person name="Kiflezghi M."/>
            <person name="Wade K."/>
            <person name="Ball S.L."/>
            <person name="Bradley K.W."/>
            <person name="Asai D.J."/>
            <person name="Bowman C.A."/>
            <person name="Russell D.A."/>
            <person name="Pope W.H."/>
            <person name="Jacobs-Sera D."/>
            <person name="Hendrix R.W."/>
            <person name="Hatfull G.F."/>
        </authorList>
    </citation>
    <scope>NUCLEOTIDE SEQUENCE [LARGE SCALE GENOMIC DNA]</scope>
    <source>
        <strain evidence="1 2">DSM 27648</strain>
    </source>
</reference>
<name>A0A0K1Q5J1_9BACT</name>
<dbReference type="EMBL" id="CP012333">
    <property type="protein sequence ID" value="AKV01096.1"/>
    <property type="molecule type" value="Genomic_DNA"/>
</dbReference>
<sequence length="515" mass="55015">MNAADSGSTRYDQVIQKSSHNAYGRAEPLFDQIVWHGIRSIELDVHASKAGRPAPVGDWFVYHEDFPMFRDTSCNALSDCLVQLKAFHDAVPDHDVVTVWIDAKETFAGDRTREALDDLLAKQIGRDAIVTPRDLVNGCSGATSVRDAVTPRTSPSGESACSFPTLDALRGKFIFAITGGTLCNGGSPVASYAGAETRERTAFAAPNVDRSCSMASYDQKPDVVFFNMAFDDRAHARAVRNRGLLARIYGRGIPGGIDTAADFEAAQAAGAQHIATDMVNADRDAWAMVNPLRAALKLDRFPFGPAHLSDPFTTFAVRAISGDIWANADDFWFSYQDDPSDAVYQTFVSVPSSHVESFAKGCLVARANTTPGAPNVSVCRTFDGHAPRVQMRATQDGPTIPIIMPLISGVSEETPPFLRMAVTAKGSGSEVVADASVDGKHWHTIAHVAVAVPLPFRGIGVSSHGSSAVRAVFGNVLRSHPGEVATTVVSPFTSSKAIGRQARGELLATAPSPKD</sequence>
<dbReference type="GO" id="GO:0008081">
    <property type="term" value="F:phosphoric diester hydrolase activity"/>
    <property type="evidence" value="ECO:0007669"/>
    <property type="project" value="InterPro"/>
</dbReference>
<dbReference type="GO" id="GO:0006629">
    <property type="term" value="P:lipid metabolic process"/>
    <property type="evidence" value="ECO:0007669"/>
    <property type="project" value="InterPro"/>
</dbReference>
<evidence type="ECO:0000313" key="2">
    <source>
        <dbReference type="Proteomes" id="UP000064967"/>
    </source>
</evidence>
<organism evidence="1 2">
    <name type="scientific">Labilithrix luteola</name>
    <dbReference type="NCBI Taxonomy" id="1391654"/>
    <lineage>
        <taxon>Bacteria</taxon>
        <taxon>Pseudomonadati</taxon>
        <taxon>Myxococcota</taxon>
        <taxon>Polyangia</taxon>
        <taxon>Polyangiales</taxon>
        <taxon>Labilitrichaceae</taxon>
        <taxon>Labilithrix</taxon>
    </lineage>
</organism>
<dbReference type="KEGG" id="llu:AKJ09_07759"/>
<dbReference type="SUPFAM" id="SSF51695">
    <property type="entry name" value="PLC-like phosphodiesterases"/>
    <property type="match status" value="1"/>
</dbReference>
<dbReference type="Gene3D" id="3.20.20.190">
    <property type="entry name" value="Phosphatidylinositol (PI) phosphodiesterase"/>
    <property type="match status" value="1"/>
</dbReference>
<proteinExistence type="predicted"/>
<dbReference type="Proteomes" id="UP000064967">
    <property type="component" value="Chromosome"/>
</dbReference>
<dbReference type="AlphaFoldDB" id="A0A0K1Q5J1"/>
<dbReference type="STRING" id="1391654.AKJ09_07759"/>